<keyword evidence="2" id="KW-1185">Reference proteome</keyword>
<dbReference type="Proteomes" id="UP001138802">
    <property type="component" value="Unassembled WGS sequence"/>
</dbReference>
<accession>A0A9X1B9B9</accession>
<proteinExistence type="predicted"/>
<dbReference type="AlphaFoldDB" id="A0A9X1B9B9"/>
<dbReference type="EMBL" id="NRSD01000014">
    <property type="protein sequence ID" value="MBK1645692.1"/>
    <property type="molecule type" value="Genomic_DNA"/>
</dbReference>
<comment type="caution">
    <text evidence="1">The sequence shown here is derived from an EMBL/GenBank/DDBJ whole genome shotgun (WGS) entry which is preliminary data.</text>
</comment>
<protein>
    <submittedName>
        <fullName evidence="1">Uncharacterized protein</fullName>
    </submittedName>
</protein>
<organism evidence="1 2">
    <name type="scientific">Thiocapsa imhoffii</name>
    <dbReference type="NCBI Taxonomy" id="382777"/>
    <lineage>
        <taxon>Bacteria</taxon>
        <taxon>Pseudomonadati</taxon>
        <taxon>Pseudomonadota</taxon>
        <taxon>Gammaproteobacteria</taxon>
        <taxon>Chromatiales</taxon>
        <taxon>Chromatiaceae</taxon>
        <taxon>Thiocapsa</taxon>
    </lineage>
</organism>
<evidence type="ECO:0000313" key="1">
    <source>
        <dbReference type="EMBL" id="MBK1645692.1"/>
    </source>
</evidence>
<sequence>MTNRFTSSADQAAQTPRQSSLEACLEAVCQKGCRAVRRDIAALEAGAQLPEAALLTQEERRVLLHELKQIMAVYGDSCRVEPS</sequence>
<evidence type="ECO:0000313" key="2">
    <source>
        <dbReference type="Proteomes" id="UP001138802"/>
    </source>
</evidence>
<reference evidence="1 2" key="1">
    <citation type="journal article" date="2020" name="Microorganisms">
        <title>Osmotic Adaptation and Compatible Solute Biosynthesis of Phototrophic Bacteria as Revealed from Genome Analyses.</title>
        <authorList>
            <person name="Imhoff J.F."/>
            <person name="Rahn T."/>
            <person name="Kunzel S."/>
            <person name="Keller A."/>
            <person name="Neulinger S.C."/>
        </authorList>
    </citation>
    <scope>NUCLEOTIDE SEQUENCE [LARGE SCALE GENOMIC DNA]</scope>
    <source>
        <strain evidence="1 2">DSM 21303</strain>
    </source>
</reference>
<name>A0A9X1B9B9_9GAMM</name>
<gene>
    <name evidence="1" type="ORF">CKO25_13745</name>
</gene>